<dbReference type="PROSITE" id="PS50110">
    <property type="entry name" value="RESPONSE_REGULATORY"/>
    <property type="match status" value="1"/>
</dbReference>
<sequence>MEDYCKVLIIDDEFIMRQGMKHMLEWEKEGFQIVGEATNGQEGLDLIEKLEPDIVLADIVMPVLDGIEFSQILKQKYPGIQLIILSSYDKFEYVKSTLLNGASDYILKPTLNPEILLKTLQKAARNIPGLTLRKEKELSPRVMLERFLMGYRDRLDEVLFVNTFPHSLYRVAGIDLRALQEGQKPRIVKFSDMAEEYFERQTEYEMLSVLIEEEILCMVFNFRVRDEERVLRDMQGFADKMNSIFDRVFFVMGDSFSGIQGIRKSYQKEIRPNLGMKFYYPGTAMLLSSQVKITAEETRFAFEDYSSALMRRQYGRALEMFREYTFLLCEAKADVYRLKNLTKNLFYNYLIEMEKCQVDIGTMKRTYFSSIDKAENVEKVRSGGPYHEKHGGRRAETYDDNGFRQCALLSDARQLTSTYNTMIRDINQYIEQIVSIEKEKRTAEIHALQMQINPHYMYNTLASIKWLAWQQDTKKTTEVIDAFISLLRNTISTHFSMDFRRDVPAASRFLHGWRRGISGLILRITAWG</sequence>
<evidence type="ECO:0000313" key="9">
    <source>
        <dbReference type="Proteomes" id="UP000813420"/>
    </source>
</evidence>
<dbReference type="GO" id="GO:0000155">
    <property type="term" value="F:phosphorelay sensor kinase activity"/>
    <property type="evidence" value="ECO:0007669"/>
    <property type="project" value="InterPro"/>
</dbReference>
<dbReference type="InterPro" id="IPR001789">
    <property type="entry name" value="Sig_transdc_resp-reg_receiver"/>
</dbReference>
<dbReference type="GO" id="GO:0016020">
    <property type="term" value="C:membrane"/>
    <property type="evidence" value="ECO:0007669"/>
    <property type="project" value="InterPro"/>
</dbReference>
<dbReference type="PANTHER" id="PTHR42713">
    <property type="entry name" value="HISTIDINE KINASE-RELATED"/>
    <property type="match status" value="1"/>
</dbReference>
<dbReference type="InterPro" id="IPR051552">
    <property type="entry name" value="HptR"/>
</dbReference>
<dbReference type="CDD" id="cd17536">
    <property type="entry name" value="REC_YesN-like"/>
    <property type="match status" value="1"/>
</dbReference>
<feature type="modified residue" description="4-aspartylphosphate" evidence="5">
    <location>
        <position position="58"/>
    </location>
</feature>
<feature type="domain" description="Response regulatory" evidence="7">
    <location>
        <begin position="6"/>
        <end position="123"/>
    </location>
</feature>
<evidence type="ECO:0000256" key="2">
    <source>
        <dbReference type="ARBA" id="ARBA00022490"/>
    </source>
</evidence>
<organism evidence="8 9">
    <name type="scientific">Merdimonas faecis</name>
    <dbReference type="NCBI Taxonomy" id="1653435"/>
    <lineage>
        <taxon>Bacteria</taxon>
        <taxon>Bacillati</taxon>
        <taxon>Bacillota</taxon>
        <taxon>Clostridia</taxon>
        <taxon>Lachnospirales</taxon>
        <taxon>Lachnospiraceae</taxon>
        <taxon>Merdimonas</taxon>
    </lineage>
</organism>
<evidence type="ECO:0000256" key="5">
    <source>
        <dbReference type="PROSITE-ProRule" id="PRU00169"/>
    </source>
</evidence>
<dbReference type="RefSeq" id="WP_277271446.1">
    <property type="nucleotide sequence ID" value="NZ_DYXE01000005.1"/>
</dbReference>
<evidence type="ECO:0000256" key="1">
    <source>
        <dbReference type="ARBA" id="ARBA00018672"/>
    </source>
</evidence>
<keyword evidence="5" id="KW-0597">Phosphoprotein</keyword>
<evidence type="ECO:0000256" key="4">
    <source>
        <dbReference type="ARBA" id="ARBA00024867"/>
    </source>
</evidence>
<dbReference type="SMART" id="SM00448">
    <property type="entry name" value="REC"/>
    <property type="match status" value="1"/>
</dbReference>
<keyword evidence="3" id="KW-0238">DNA-binding</keyword>
<reference evidence="8" key="2">
    <citation type="submission" date="2021-09" db="EMBL/GenBank/DDBJ databases">
        <authorList>
            <person name="Gilroy R."/>
        </authorList>
    </citation>
    <scope>NUCLEOTIDE SEQUENCE</scope>
    <source>
        <strain evidence="8">USAMLcec4-12693</strain>
    </source>
</reference>
<dbReference type="SUPFAM" id="SSF52172">
    <property type="entry name" value="CheY-like"/>
    <property type="match status" value="1"/>
</dbReference>
<dbReference type="InterPro" id="IPR010559">
    <property type="entry name" value="Sig_transdc_His_kin_internal"/>
</dbReference>
<reference evidence="8" key="1">
    <citation type="journal article" date="2021" name="PeerJ">
        <title>Extensive microbial diversity within the chicken gut microbiome revealed by metagenomics and culture.</title>
        <authorList>
            <person name="Gilroy R."/>
            <person name="Ravi A."/>
            <person name="Getino M."/>
            <person name="Pursley I."/>
            <person name="Horton D.L."/>
            <person name="Alikhan N.F."/>
            <person name="Baker D."/>
            <person name="Gharbi K."/>
            <person name="Hall N."/>
            <person name="Watson M."/>
            <person name="Adriaenssens E.M."/>
            <person name="Foster-Nyarko E."/>
            <person name="Jarju S."/>
            <person name="Secka A."/>
            <person name="Antonio M."/>
            <person name="Oren A."/>
            <person name="Chaudhuri R.R."/>
            <person name="La Ragione R."/>
            <person name="Hildebrand F."/>
            <person name="Pallen M.J."/>
        </authorList>
    </citation>
    <scope>NUCLEOTIDE SEQUENCE</scope>
    <source>
        <strain evidence="8">USAMLcec4-12693</strain>
    </source>
</reference>
<protein>
    <recommendedName>
        <fullName evidence="1">Stage 0 sporulation protein A homolog</fullName>
    </recommendedName>
</protein>
<evidence type="ECO:0000259" key="7">
    <source>
        <dbReference type="PROSITE" id="PS50110"/>
    </source>
</evidence>
<dbReference type="InterPro" id="IPR011006">
    <property type="entry name" value="CheY-like_superfamily"/>
</dbReference>
<feature type="coiled-coil region" evidence="6">
    <location>
        <begin position="419"/>
        <end position="446"/>
    </location>
</feature>
<dbReference type="Pfam" id="PF06580">
    <property type="entry name" value="His_kinase"/>
    <property type="match status" value="1"/>
</dbReference>
<name>A0A9D2VW02_9FIRM</name>
<dbReference type="Proteomes" id="UP000813420">
    <property type="component" value="Unassembled WGS sequence"/>
</dbReference>
<dbReference type="Gene3D" id="3.40.50.2300">
    <property type="match status" value="1"/>
</dbReference>
<dbReference type="GO" id="GO:0003677">
    <property type="term" value="F:DNA binding"/>
    <property type="evidence" value="ECO:0007669"/>
    <property type="project" value="UniProtKB-KW"/>
</dbReference>
<evidence type="ECO:0000256" key="6">
    <source>
        <dbReference type="SAM" id="Coils"/>
    </source>
</evidence>
<accession>A0A9D2VW02</accession>
<dbReference type="EMBL" id="DYXE01000005">
    <property type="protein sequence ID" value="HJH48731.1"/>
    <property type="molecule type" value="Genomic_DNA"/>
</dbReference>
<keyword evidence="2" id="KW-0963">Cytoplasm</keyword>
<dbReference type="AlphaFoldDB" id="A0A9D2VW02"/>
<dbReference type="PANTHER" id="PTHR42713:SF3">
    <property type="entry name" value="TRANSCRIPTIONAL REGULATORY PROTEIN HPTR"/>
    <property type="match status" value="1"/>
</dbReference>
<dbReference type="Pfam" id="PF00072">
    <property type="entry name" value="Response_reg"/>
    <property type="match status" value="1"/>
</dbReference>
<gene>
    <name evidence="8" type="ORF">K8V39_00515</name>
</gene>
<proteinExistence type="predicted"/>
<keyword evidence="6" id="KW-0175">Coiled coil</keyword>
<comment type="function">
    <text evidence="4">May play the central regulatory role in sporulation. It may be an element of the effector pathway responsible for the activation of sporulation genes in response to nutritional stress. Spo0A may act in concert with spo0H (a sigma factor) to control the expression of some genes that are critical to the sporulation process.</text>
</comment>
<comment type="caution">
    <text evidence="8">The sequence shown here is derived from an EMBL/GenBank/DDBJ whole genome shotgun (WGS) entry which is preliminary data.</text>
</comment>
<evidence type="ECO:0000256" key="3">
    <source>
        <dbReference type="ARBA" id="ARBA00023125"/>
    </source>
</evidence>
<evidence type="ECO:0000313" key="8">
    <source>
        <dbReference type="EMBL" id="HJH48731.1"/>
    </source>
</evidence>